<gene>
    <name evidence="2" type="ORF">CFIO01_10562</name>
</gene>
<sequence length="177" mass="18755">MYASNLITTFSALIAGASAATLPLRWAGVSNNAATAERRRATGSATYPTAPGNISWSAQNYIWGCSPGGCSARFNISAPAGYSSGAPGFNVVCSPIYIQQGWVPCLNPDNSPLGEGSQVFTIWTAGGDRERMYLGVEHIYKRQEDGLTWNATAGTDILPVQNMSITFPVNTVVVLES</sequence>
<dbReference type="eggNOG" id="ENOG502SH3P">
    <property type="taxonomic scope" value="Eukaryota"/>
</dbReference>
<evidence type="ECO:0000313" key="2">
    <source>
        <dbReference type="EMBL" id="EXF73912.1"/>
    </source>
</evidence>
<feature type="chain" id="PRO_5001455452" evidence="1">
    <location>
        <begin position="20"/>
        <end position="177"/>
    </location>
</feature>
<organism evidence="2 3">
    <name type="scientific">Colletotrichum fioriniae PJ7</name>
    <dbReference type="NCBI Taxonomy" id="1445577"/>
    <lineage>
        <taxon>Eukaryota</taxon>
        <taxon>Fungi</taxon>
        <taxon>Dikarya</taxon>
        <taxon>Ascomycota</taxon>
        <taxon>Pezizomycotina</taxon>
        <taxon>Sordariomycetes</taxon>
        <taxon>Hypocreomycetidae</taxon>
        <taxon>Glomerellales</taxon>
        <taxon>Glomerellaceae</taxon>
        <taxon>Colletotrichum</taxon>
        <taxon>Colletotrichum acutatum species complex</taxon>
    </lineage>
</organism>
<dbReference type="Proteomes" id="UP000020467">
    <property type="component" value="Unassembled WGS sequence"/>
</dbReference>
<feature type="signal peptide" evidence="1">
    <location>
        <begin position="1"/>
        <end position="19"/>
    </location>
</feature>
<proteinExistence type="predicted"/>
<dbReference type="EMBL" id="JARH01001033">
    <property type="protein sequence ID" value="EXF73912.1"/>
    <property type="molecule type" value="Genomic_DNA"/>
</dbReference>
<accession>A0A010Q2A4</accession>
<dbReference type="AlphaFoldDB" id="A0A010Q2A4"/>
<keyword evidence="3" id="KW-1185">Reference proteome</keyword>
<name>A0A010Q2A4_9PEZI</name>
<protein>
    <submittedName>
        <fullName evidence="2">Uncharacterized protein</fullName>
    </submittedName>
</protein>
<evidence type="ECO:0000313" key="3">
    <source>
        <dbReference type="Proteomes" id="UP000020467"/>
    </source>
</evidence>
<reference evidence="2 3" key="1">
    <citation type="submission" date="2014-02" db="EMBL/GenBank/DDBJ databases">
        <title>The genome sequence of Colletotrichum fioriniae PJ7.</title>
        <authorList>
            <person name="Baroncelli R."/>
            <person name="Thon M.R."/>
        </authorList>
    </citation>
    <scope>NUCLEOTIDE SEQUENCE [LARGE SCALE GENOMIC DNA]</scope>
    <source>
        <strain evidence="2 3">PJ7</strain>
    </source>
</reference>
<comment type="caution">
    <text evidence="2">The sequence shown here is derived from an EMBL/GenBank/DDBJ whole genome shotgun (WGS) entry which is preliminary data.</text>
</comment>
<dbReference type="HOGENOM" id="CLU_123981_0_0_1"/>
<dbReference type="OrthoDB" id="3490397at2759"/>
<dbReference type="KEGG" id="cfj:CFIO01_10562"/>
<evidence type="ECO:0000256" key="1">
    <source>
        <dbReference type="SAM" id="SignalP"/>
    </source>
</evidence>
<keyword evidence="1" id="KW-0732">Signal</keyword>